<dbReference type="InterPro" id="IPR002181">
    <property type="entry name" value="Fibrinogen_a/b/g_C_dom"/>
</dbReference>
<dbReference type="InterPro" id="IPR050373">
    <property type="entry name" value="Fibrinogen_C-term_domain"/>
</dbReference>
<dbReference type="PANTHER" id="PTHR19143">
    <property type="entry name" value="FIBRINOGEN/TENASCIN/ANGIOPOEITIN"/>
    <property type="match status" value="1"/>
</dbReference>
<dbReference type="GO" id="GO:0005615">
    <property type="term" value="C:extracellular space"/>
    <property type="evidence" value="ECO:0007669"/>
    <property type="project" value="TreeGrafter"/>
</dbReference>
<dbReference type="PROSITE" id="PS51406">
    <property type="entry name" value="FIBRINOGEN_C_2"/>
    <property type="match status" value="1"/>
</dbReference>
<dbReference type="Proteomes" id="UP000694420">
    <property type="component" value="Unplaced"/>
</dbReference>
<reference evidence="3" key="2">
    <citation type="submission" date="2025-09" db="UniProtKB">
        <authorList>
            <consortium name="Ensembl"/>
        </authorList>
    </citation>
    <scope>IDENTIFICATION</scope>
</reference>
<dbReference type="InterPro" id="IPR036056">
    <property type="entry name" value="Fibrinogen-like_C"/>
</dbReference>
<evidence type="ECO:0000313" key="4">
    <source>
        <dbReference type="Proteomes" id="UP000694420"/>
    </source>
</evidence>
<organism evidence="3 4">
    <name type="scientific">Nothoprocta perdicaria</name>
    <name type="common">Chilean tinamou</name>
    <name type="synonym">Crypturus perdicarius</name>
    <dbReference type="NCBI Taxonomy" id="30464"/>
    <lineage>
        <taxon>Eukaryota</taxon>
        <taxon>Metazoa</taxon>
        <taxon>Chordata</taxon>
        <taxon>Craniata</taxon>
        <taxon>Vertebrata</taxon>
        <taxon>Euteleostomi</taxon>
        <taxon>Archelosauria</taxon>
        <taxon>Archosauria</taxon>
        <taxon>Dinosauria</taxon>
        <taxon>Saurischia</taxon>
        <taxon>Theropoda</taxon>
        <taxon>Coelurosauria</taxon>
        <taxon>Aves</taxon>
        <taxon>Palaeognathae</taxon>
        <taxon>Tinamiformes</taxon>
        <taxon>Tinamidae</taxon>
        <taxon>Nothoprocta</taxon>
    </lineage>
</organism>
<dbReference type="Pfam" id="PF00147">
    <property type="entry name" value="Fibrinogen_C"/>
    <property type="match status" value="1"/>
</dbReference>
<sequence>VGGRGCGEETPLWATTGDAGADSDPRVGIGTPDVPWCFPRYVMSLLAGGGWTVIQRRQDGSVDFNRTWNDYKEGFGDLNGEFWLGNENIHKVTSQGDYSLRIDLEDWNNKHKHAFYQVFR</sequence>
<dbReference type="AlphaFoldDB" id="A0A8C6ZE43"/>
<evidence type="ECO:0000313" key="3">
    <source>
        <dbReference type="Ensembl" id="ENSNPEP00000011226.1"/>
    </source>
</evidence>
<proteinExistence type="predicted"/>
<name>A0A8C6ZE43_NOTPE</name>
<evidence type="ECO:0000256" key="1">
    <source>
        <dbReference type="SAM" id="MobiDB-lite"/>
    </source>
</evidence>
<accession>A0A8C6ZE43</accession>
<dbReference type="SUPFAM" id="SSF56496">
    <property type="entry name" value="Fibrinogen C-terminal domain-like"/>
    <property type="match status" value="1"/>
</dbReference>
<dbReference type="Ensembl" id="ENSNPET00000011512.1">
    <property type="protein sequence ID" value="ENSNPEP00000011226.1"/>
    <property type="gene ID" value="ENSNPEG00000008435.1"/>
</dbReference>
<dbReference type="InterPro" id="IPR014716">
    <property type="entry name" value="Fibrinogen_a/b/g_C_1"/>
</dbReference>
<protein>
    <recommendedName>
        <fullName evidence="2">Fibrinogen C-terminal domain-containing protein</fullName>
    </recommendedName>
</protein>
<evidence type="ECO:0000259" key="2">
    <source>
        <dbReference type="PROSITE" id="PS51406"/>
    </source>
</evidence>
<dbReference type="PANTHER" id="PTHR19143:SF466">
    <property type="entry name" value="FIBRINOGEN C-TERMINAL DOMAIN-CONTAINING PROTEIN"/>
    <property type="match status" value="1"/>
</dbReference>
<feature type="region of interest" description="Disordered" evidence="1">
    <location>
        <begin position="1"/>
        <end position="27"/>
    </location>
</feature>
<dbReference type="Gene3D" id="3.90.215.10">
    <property type="entry name" value="Gamma Fibrinogen, chain A, domain 1"/>
    <property type="match status" value="1"/>
</dbReference>
<dbReference type="SMART" id="SM00186">
    <property type="entry name" value="FBG"/>
    <property type="match status" value="1"/>
</dbReference>
<reference evidence="3" key="1">
    <citation type="submission" date="2025-08" db="UniProtKB">
        <authorList>
            <consortium name="Ensembl"/>
        </authorList>
    </citation>
    <scope>IDENTIFICATION</scope>
</reference>
<feature type="domain" description="Fibrinogen C-terminal" evidence="2">
    <location>
        <begin position="1"/>
        <end position="120"/>
    </location>
</feature>
<keyword evidence="4" id="KW-1185">Reference proteome</keyword>